<dbReference type="Pfam" id="PF00586">
    <property type="entry name" value="AIRS"/>
    <property type="match status" value="1"/>
</dbReference>
<evidence type="ECO:0000313" key="8">
    <source>
        <dbReference type="EMBL" id="KGG20322.1"/>
    </source>
</evidence>
<dbReference type="SUPFAM" id="SSF51905">
    <property type="entry name" value="FAD/NAD(P)-binding domain"/>
    <property type="match status" value="1"/>
</dbReference>
<dbReference type="InterPro" id="IPR004536">
    <property type="entry name" value="SPS/SelD"/>
</dbReference>
<keyword evidence="1 8" id="KW-0808">Transferase</keyword>
<dbReference type="InterPro" id="IPR016188">
    <property type="entry name" value="PurM-like_N"/>
</dbReference>
<keyword evidence="3" id="KW-0418">Kinase</keyword>
<dbReference type="InterPro" id="IPR030805">
    <property type="entry name" value="Oxidorec-SedlD_fusion"/>
</dbReference>
<evidence type="ECO:0000313" key="9">
    <source>
        <dbReference type="Proteomes" id="UP000030392"/>
    </source>
</evidence>
<dbReference type="NCBIfam" id="TIGR00476">
    <property type="entry name" value="selD"/>
    <property type="match status" value="1"/>
</dbReference>
<dbReference type="NCBIfam" id="TIGR04369">
    <property type="entry name" value="fusion_not_SelD"/>
    <property type="match status" value="1"/>
</dbReference>
<dbReference type="GO" id="GO:0016260">
    <property type="term" value="P:selenocysteine biosynthetic process"/>
    <property type="evidence" value="ECO:0007669"/>
    <property type="project" value="TreeGrafter"/>
</dbReference>
<keyword evidence="4" id="KW-0067">ATP-binding</keyword>
<dbReference type="Gene3D" id="3.30.1330.10">
    <property type="entry name" value="PurM-like, N-terminal domain"/>
    <property type="match status" value="1"/>
</dbReference>
<dbReference type="InterPro" id="IPR036676">
    <property type="entry name" value="PurM-like_C_sf"/>
</dbReference>
<proteinExistence type="predicted"/>
<protein>
    <submittedName>
        <fullName evidence="8">NADH dehydrogenase-like protein</fullName>
        <ecNumber evidence="8">2.7.9.3</ecNumber>
    </submittedName>
</protein>
<dbReference type="GO" id="GO:0004756">
    <property type="term" value="F:selenide, water dikinase activity"/>
    <property type="evidence" value="ECO:0007669"/>
    <property type="project" value="UniProtKB-EC"/>
</dbReference>
<dbReference type="InterPro" id="IPR036921">
    <property type="entry name" value="PurM-like_N_sf"/>
</dbReference>
<dbReference type="AlphaFoldDB" id="A0A0A2C457"/>
<evidence type="ECO:0000256" key="4">
    <source>
        <dbReference type="ARBA" id="ARBA00022840"/>
    </source>
</evidence>
<sequence>MFSDHLVLAGGGHTHALVLLRWAMYPKLKPAGMITLVNKSSTTIYSGMFPGVVAGKYKIDEILIDLRNLASKAGVSFIHAEIEGIDLKKKKLLLAGRPEIEYSLLSLNIGTKTNLNAKSFNRGDKDLAVPIKPFYESYKFIIDQDIHKDDSSAKPFVIIGSGFAGMEIAFSLRKRWPKRSILLKIKSGRKIKKNLLRNLKAQNIEITQKNPSILYPTLICTGNKSFDWIKNSGLPIDKKGRVLTKKNLQVLNYPELFAVGDCGVIKDHSRPSSGVWAVRSAKPLAINLECLSKGLKLEEWKPQRKAIQLLDISSIKKESKAFISWGEIMIGPFGFLSRLKELIDKQFISKFDLVKDIDSDMSTEEEMIKCRGCAAKLAFSPLNSALNKLDLIESSADDSIDIGELNSSKTLIQSVDGFPSLISDPWLNGRLLAFHACSDIWACGGSVISAQSVVNLPSIPNNLQQELLFQVLEGINSALTIQGAKLVGGHTLESRKISEEPFSLGIESSLTVNGIIDNKKYFWPKGGMKKGDQILISRPLGTGIIFSAFMNGQVKPYILDNALKEMNKSQHEIVNYINELTNLNPRSKIVNACTDITGFGLLGHLSEMLESTNSDQLKMNSEPFKVTLELDNIPLYDGVKELLDKGFESTLAPANQIFLKNIDGDKNLRFELKSNDSSSNRSYYNAMLKILVDPQTCGPLLVCCSSIYSEKLLQQGPWIKIGFISE</sequence>
<keyword evidence="2" id="KW-0547">Nucleotide-binding</keyword>
<evidence type="ECO:0000259" key="6">
    <source>
        <dbReference type="Pfam" id="PF00586"/>
    </source>
</evidence>
<dbReference type="PANTHER" id="PTHR10256:SF0">
    <property type="entry name" value="INACTIVE SELENIDE, WATER DIKINASE-LIKE PROTEIN-RELATED"/>
    <property type="match status" value="1"/>
</dbReference>
<dbReference type="SUPFAM" id="SSF55326">
    <property type="entry name" value="PurM N-terminal domain-like"/>
    <property type="match status" value="1"/>
</dbReference>
<dbReference type="Gene3D" id="3.50.50.100">
    <property type="match status" value="2"/>
</dbReference>
<dbReference type="PANTHER" id="PTHR10256">
    <property type="entry name" value="SELENIDE, WATER DIKINASE"/>
    <property type="match status" value="1"/>
</dbReference>
<feature type="domain" description="PurM-like C-terminal" evidence="7">
    <location>
        <begin position="531"/>
        <end position="612"/>
    </location>
</feature>
<dbReference type="RefSeq" id="WP_036906257.1">
    <property type="nucleotide sequence ID" value="NZ_CP138967.1"/>
</dbReference>
<keyword evidence="5" id="KW-0711">Selenium</keyword>
<reference evidence="9" key="1">
    <citation type="journal article" date="2014" name="Sci. Data">
        <title>Genomes of diverse isolates of the marine cyanobacterium Prochlorococcus.</title>
        <authorList>
            <person name="Biller S."/>
            <person name="Berube P."/>
            <person name="Thompson J."/>
            <person name="Kelly L."/>
            <person name="Roggensack S."/>
            <person name="Awad L."/>
            <person name="Roache-Johnson K."/>
            <person name="Ding H."/>
            <person name="Giovannoni S.J."/>
            <person name="Moore L.R."/>
            <person name="Chisholm S.W."/>
        </authorList>
    </citation>
    <scope>NUCLEOTIDE SEQUENCE [LARGE SCALE GENOMIC DNA]</scope>
    <source>
        <strain evidence="9">PAC1</strain>
    </source>
</reference>
<dbReference type="Gene3D" id="3.90.650.10">
    <property type="entry name" value="PurM-like C-terminal domain"/>
    <property type="match status" value="1"/>
</dbReference>
<evidence type="ECO:0000256" key="1">
    <source>
        <dbReference type="ARBA" id="ARBA00022679"/>
    </source>
</evidence>
<dbReference type="InterPro" id="IPR010918">
    <property type="entry name" value="PurM-like_C_dom"/>
</dbReference>
<evidence type="ECO:0000256" key="3">
    <source>
        <dbReference type="ARBA" id="ARBA00022777"/>
    </source>
</evidence>
<dbReference type="EMBL" id="JNAX01000012">
    <property type="protein sequence ID" value="KGG20322.1"/>
    <property type="molecule type" value="Genomic_DNA"/>
</dbReference>
<dbReference type="Pfam" id="PF02769">
    <property type="entry name" value="AIRS_C"/>
    <property type="match status" value="1"/>
</dbReference>
<name>A0A0A2C457_PROMR</name>
<dbReference type="CDD" id="cd02195">
    <property type="entry name" value="SelD"/>
    <property type="match status" value="1"/>
</dbReference>
<gene>
    <name evidence="8" type="ORF">EV03_1284</name>
</gene>
<dbReference type="InterPro" id="IPR036188">
    <property type="entry name" value="FAD/NAD-bd_sf"/>
</dbReference>
<dbReference type="GO" id="GO:0005737">
    <property type="term" value="C:cytoplasm"/>
    <property type="evidence" value="ECO:0007669"/>
    <property type="project" value="TreeGrafter"/>
</dbReference>
<comment type="caution">
    <text evidence="8">The sequence shown here is derived from an EMBL/GenBank/DDBJ whole genome shotgun (WGS) entry which is preliminary data.</text>
</comment>
<evidence type="ECO:0000256" key="5">
    <source>
        <dbReference type="ARBA" id="ARBA00023266"/>
    </source>
</evidence>
<organism evidence="8 9">
    <name type="scientific">Prochlorococcus marinus str. PAC1</name>
    <dbReference type="NCBI Taxonomy" id="59924"/>
    <lineage>
        <taxon>Bacteria</taxon>
        <taxon>Bacillati</taxon>
        <taxon>Cyanobacteriota</taxon>
        <taxon>Cyanophyceae</taxon>
        <taxon>Synechococcales</taxon>
        <taxon>Prochlorococcaceae</taxon>
        <taxon>Prochlorococcus</taxon>
    </lineage>
</organism>
<dbReference type="SUPFAM" id="SSF56042">
    <property type="entry name" value="PurM C-terminal domain-like"/>
    <property type="match status" value="1"/>
</dbReference>
<dbReference type="Proteomes" id="UP000030392">
    <property type="component" value="Unassembled WGS sequence"/>
</dbReference>
<dbReference type="GO" id="GO:0005524">
    <property type="term" value="F:ATP binding"/>
    <property type="evidence" value="ECO:0007669"/>
    <property type="project" value="UniProtKB-KW"/>
</dbReference>
<dbReference type="EC" id="2.7.9.3" evidence="8"/>
<evidence type="ECO:0000256" key="2">
    <source>
        <dbReference type="ARBA" id="ARBA00022741"/>
    </source>
</evidence>
<accession>A0A0A2C457</accession>
<feature type="domain" description="PurM-like N-terminal" evidence="6">
    <location>
        <begin position="405"/>
        <end position="495"/>
    </location>
</feature>
<evidence type="ECO:0000259" key="7">
    <source>
        <dbReference type="Pfam" id="PF02769"/>
    </source>
</evidence>